<evidence type="ECO:0000259" key="6">
    <source>
        <dbReference type="Pfam" id="PF00085"/>
    </source>
</evidence>
<dbReference type="InterPro" id="IPR036249">
    <property type="entry name" value="Thioredoxin-like_sf"/>
</dbReference>
<evidence type="ECO:0000256" key="3">
    <source>
        <dbReference type="ARBA" id="ARBA00022982"/>
    </source>
</evidence>
<dbReference type="AlphaFoldDB" id="A0A2K8SNU4"/>
<dbReference type="PANTHER" id="PTHR45663:SF11">
    <property type="entry name" value="GEO12009P1"/>
    <property type="match status" value="1"/>
</dbReference>
<dbReference type="EMBL" id="CP024785">
    <property type="protein sequence ID" value="AUB37087.1"/>
    <property type="molecule type" value="Genomic_DNA"/>
</dbReference>
<keyword evidence="3" id="KW-0249">Electron transport</keyword>
<protein>
    <submittedName>
        <fullName evidence="7">TrxA, thioredoxin 1</fullName>
    </submittedName>
</protein>
<dbReference type="GO" id="GO:0015035">
    <property type="term" value="F:protein-disulfide reductase activity"/>
    <property type="evidence" value="ECO:0007669"/>
    <property type="project" value="InterPro"/>
</dbReference>
<evidence type="ECO:0000256" key="4">
    <source>
        <dbReference type="ARBA" id="ARBA00023157"/>
    </source>
</evidence>
<comment type="similarity">
    <text evidence="1">Belongs to the thioredoxin family.</text>
</comment>
<dbReference type="PIRSF" id="PIRSF000077">
    <property type="entry name" value="Thioredoxin"/>
    <property type="match status" value="1"/>
</dbReference>
<dbReference type="Gene3D" id="3.40.30.10">
    <property type="entry name" value="Glutaredoxin"/>
    <property type="match status" value="1"/>
</dbReference>
<dbReference type="Pfam" id="PF00085">
    <property type="entry name" value="Thioredoxin"/>
    <property type="match status" value="1"/>
</dbReference>
<evidence type="ECO:0000313" key="7">
    <source>
        <dbReference type="EMBL" id="AUB37087.1"/>
    </source>
</evidence>
<keyword evidence="8" id="KW-1185">Reference proteome</keyword>
<sequence>MVAPVVDEISEQYKGQIKVVKVNTDENPQVASQYGIRSIPTLMIFKDGAKVDMVVGAVPKTTLASTLEKYL</sequence>
<dbReference type="PANTHER" id="PTHR45663">
    <property type="entry name" value="GEO12009P1"/>
    <property type="match status" value="1"/>
</dbReference>
<dbReference type="GO" id="GO:0005737">
    <property type="term" value="C:cytoplasm"/>
    <property type="evidence" value="ECO:0007669"/>
    <property type="project" value="TreeGrafter"/>
</dbReference>
<evidence type="ECO:0000313" key="8">
    <source>
        <dbReference type="Proteomes" id="UP000232003"/>
    </source>
</evidence>
<keyword evidence="5" id="KW-0676">Redox-active center</keyword>
<reference evidence="7 8" key="1">
    <citation type="submission" date="2017-11" db="EMBL/GenBank/DDBJ databases">
        <title>Complete genome of a free-living desiccation-tolerant cyanobacterium and its photosynthetic adaptation to extreme terrestrial habitat.</title>
        <authorList>
            <person name="Shang J."/>
        </authorList>
    </citation>
    <scope>NUCLEOTIDE SEQUENCE [LARGE SCALE GENOMIC DNA]</scope>
    <source>
        <strain evidence="7 8">CCNUN1</strain>
    </source>
</reference>
<evidence type="ECO:0000256" key="1">
    <source>
        <dbReference type="ARBA" id="ARBA00008987"/>
    </source>
</evidence>
<keyword evidence="2" id="KW-0813">Transport</keyword>
<dbReference type="InterPro" id="IPR005746">
    <property type="entry name" value="Thioredoxin"/>
</dbReference>
<gene>
    <name evidence="7" type="ORF">COO91_03019</name>
</gene>
<evidence type="ECO:0000256" key="5">
    <source>
        <dbReference type="ARBA" id="ARBA00023284"/>
    </source>
</evidence>
<dbReference type="Proteomes" id="UP000232003">
    <property type="component" value="Chromosome"/>
</dbReference>
<evidence type="ECO:0000256" key="2">
    <source>
        <dbReference type="ARBA" id="ARBA00022448"/>
    </source>
</evidence>
<dbReference type="CDD" id="cd02947">
    <property type="entry name" value="TRX_family"/>
    <property type="match status" value="1"/>
</dbReference>
<proteinExistence type="inferred from homology"/>
<organism evidence="7 8">
    <name type="scientific">Nostoc flagelliforme CCNUN1</name>
    <dbReference type="NCBI Taxonomy" id="2038116"/>
    <lineage>
        <taxon>Bacteria</taxon>
        <taxon>Bacillati</taxon>
        <taxon>Cyanobacteriota</taxon>
        <taxon>Cyanophyceae</taxon>
        <taxon>Nostocales</taxon>
        <taxon>Nostocaceae</taxon>
        <taxon>Nostoc</taxon>
    </lineage>
</organism>
<name>A0A2K8SNU4_9NOSO</name>
<keyword evidence="4" id="KW-1015">Disulfide bond</keyword>
<accession>A0A2K8SNU4</accession>
<feature type="domain" description="Thioredoxin" evidence="6">
    <location>
        <begin position="1"/>
        <end position="68"/>
    </location>
</feature>
<dbReference type="SUPFAM" id="SSF52833">
    <property type="entry name" value="Thioredoxin-like"/>
    <property type="match status" value="1"/>
</dbReference>
<dbReference type="KEGG" id="nfl:COO91_03019"/>
<dbReference type="InterPro" id="IPR013766">
    <property type="entry name" value="Thioredoxin_domain"/>
</dbReference>